<evidence type="ECO:0000313" key="2">
    <source>
        <dbReference type="Proteomes" id="UP000724584"/>
    </source>
</evidence>
<protein>
    <submittedName>
        <fullName evidence="1">Uncharacterized protein</fullName>
    </submittedName>
</protein>
<comment type="caution">
    <text evidence="1">The sequence shown here is derived from an EMBL/GenBank/DDBJ whole genome shotgun (WGS) entry which is preliminary data.</text>
</comment>
<dbReference type="EMBL" id="JAGIZQ010000006">
    <property type="protein sequence ID" value="KAH6622958.1"/>
    <property type="molecule type" value="Genomic_DNA"/>
</dbReference>
<keyword evidence="2" id="KW-1185">Reference proteome</keyword>
<sequence length="729" mass="82217">MSTPSHHNRGLPFLHRNWLKATNHWDAKMGNKSSSQTRDAGDKLADDDHQVRRAAKRRRLDDDYDGFPLFENYGTAQRALRIEVLKISHKDSPRVKNGIFNGVIAPNVRDVVQVKTRCKLTISGYKGGEAVVLHVDSQVCDIRLFKNPAGSSPMARFSSIRPFHIPEEKIFLERDDDAVFGLANTYSVLIELESAGDSNWPPTDLVPISDEDTFYNRGLPSRQWVLTANIADLFSSRNRKSVRLRVKKQPVHDVATNFLMDMDVRWLTPISSQRRPREHTKDIQPSILVYDPHEPAAPLVNGNTNLPTAVNGTNTHRHDSQVNGEGEHASNGQVNGSVADPAEELAEGELTPGRSRRTRLDINYNVKQMWNNAVGKETRKRRKLGEDHSQLDEHTITYLLPPEQVQTDKFACLLCGAENDRLCQLRAHYLSHPQYDFHFEIKPKAGYCVTVKPNADGRGSPLRPKVYQLGLPVKPLDLDKYVNGDDSWVTSRLGPDDGREIFEDAALQGGRTKLTTKRTRRKVLVPKSKQPLFDPLSKVRLQPGTPVPQYQIDDSWLLLKHRDNLQDFIDLNADEKEYLQVWDAFILRQHISSPQYLPRNFVRFVRENAAWLSAKRSRTDEFSRHVATLLARGVLPDEAVFQATRLLEDARSRRAAGEELADEPASALQPVRNKASGGCCAACAGPVPPATMLVCANKECDNRLYHDACVEDTEEAVAKGRHWRCKACS</sequence>
<gene>
    <name evidence="1" type="ORF">F5144DRAFT_347213</name>
</gene>
<organism evidence="1 2">
    <name type="scientific">Chaetomium tenue</name>
    <dbReference type="NCBI Taxonomy" id="1854479"/>
    <lineage>
        <taxon>Eukaryota</taxon>
        <taxon>Fungi</taxon>
        <taxon>Dikarya</taxon>
        <taxon>Ascomycota</taxon>
        <taxon>Pezizomycotina</taxon>
        <taxon>Sordariomycetes</taxon>
        <taxon>Sordariomycetidae</taxon>
        <taxon>Sordariales</taxon>
        <taxon>Chaetomiaceae</taxon>
        <taxon>Chaetomium</taxon>
    </lineage>
</organism>
<reference evidence="1 2" key="1">
    <citation type="journal article" date="2021" name="Nat. Commun.">
        <title>Genetic determinants of endophytism in the Arabidopsis root mycobiome.</title>
        <authorList>
            <person name="Mesny F."/>
            <person name="Miyauchi S."/>
            <person name="Thiergart T."/>
            <person name="Pickel B."/>
            <person name="Atanasova L."/>
            <person name="Karlsson M."/>
            <person name="Huettel B."/>
            <person name="Barry K.W."/>
            <person name="Haridas S."/>
            <person name="Chen C."/>
            <person name="Bauer D."/>
            <person name="Andreopoulos W."/>
            <person name="Pangilinan J."/>
            <person name="LaButti K."/>
            <person name="Riley R."/>
            <person name="Lipzen A."/>
            <person name="Clum A."/>
            <person name="Drula E."/>
            <person name="Henrissat B."/>
            <person name="Kohler A."/>
            <person name="Grigoriev I.V."/>
            <person name="Martin F.M."/>
            <person name="Hacquard S."/>
        </authorList>
    </citation>
    <scope>NUCLEOTIDE SEQUENCE [LARGE SCALE GENOMIC DNA]</scope>
    <source>
        <strain evidence="1 2">MPI-SDFR-AT-0079</strain>
    </source>
</reference>
<proteinExistence type="predicted"/>
<accession>A0ACB7P1S1</accession>
<dbReference type="Proteomes" id="UP000724584">
    <property type="component" value="Unassembled WGS sequence"/>
</dbReference>
<name>A0ACB7P1S1_9PEZI</name>
<evidence type="ECO:0000313" key="1">
    <source>
        <dbReference type="EMBL" id="KAH6622958.1"/>
    </source>
</evidence>